<dbReference type="PROSITE" id="PS50988">
    <property type="entry name" value="TROVE"/>
    <property type="match status" value="1"/>
</dbReference>
<proteinExistence type="inferred from homology"/>
<keyword evidence="5" id="KW-0694">RNA-binding</keyword>
<evidence type="ECO:0000256" key="3">
    <source>
        <dbReference type="ARBA" id="ARBA00022490"/>
    </source>
</evidence>
<accession>A0A8B6FBM9</accession>
<dbReference type="EMBL" id="UYJE01006635">
    <property type="protein sequence ID" value="VDI47661.1"/>
    <property type="molecule type" value="Genomic_DNA"/>
</dbReference>
<evidence type="ECO:0000256" key="6">
    <source>
        <dbReference type="ARBA" id="ARBA00023274"/>
    </source>
</evidence>
<keyword evidence="4" id="KW-0479">Metal-binding</keyword>
<keyword evidence="3" id="KW-0963">Cytoplasm</keyword>
<evidence type="ECO:0000256" key="1">
    <source>
        <dbReference type="ARBA" id="ARBA00004496"/>
    </source>
</evidence>
<dbReference type="Proteomes" id="UP000596742">
    <property type="component" value="Unassembled WGS sequence"/>
</dbReference>
<name>A0A8B6FBM9_MYTGA</name>
<comment type="similarity">
    <text evidence="2">Belongs to the Ro 60 kDa family.</text>
</comment>
<evidence type="ECO:0000313" key="9">
    <source>
        <dbReference type="Proteomes" id="UP000596742"/>
    </source>
</evidence>
<dbReference type="GO" id="GO:0005737">
    <property type="term" value="C:cytoplasm"/>
    <property type="evidence" value="ECO:0007669"/>
    <property type="project" value="UniProtKB-SubCell"/>
</dbReference>
<dbReference type="Gene3D" id="3.40.50.410">
    <property type="entry name" value="von Willebrand factor, type A domain"/>
    <property type="match status" value="1"/>
</dbReference>
<reference evidence="8" key="1">
    <citation type="submission" date="2018-11" db="EMBL/GenBank/DDBJ databases">
        <authorList>
            <person name="Alioto T."/>
            <person name="Alioto T."/>
        </authorList>
    </citation>
    <scope>NUCLEOTIDE SEQUENCE</scope>
</reference>
<sequence>MDHTADCDMQTDDDFTSLQPSELISQDNPISYDQVENSTGGFVYQITDVKRVLRFLCLGTEKGSYYAKEKELLRENIQCIDR</sequence>
<organism evidence="8 9">
    <name type="scientific">Mytilus galloprovincialis</name>
    <name type="common">Mediterranean mussel</name>
    <dbReference type="NCBI Taxonomy" id="29158"/>
    <lineage>
        <taxon>Eukaryota</taxon>
        <taxon>Metazoa</taxon>
        <taxon>Spiralia</taxon>
        <taxon>Lophotrochozoa</taxon>
        <taxon>Mollusca</taxon>
        <taxon>Bivalvia</taxon>
        <taxon>Autobranchia</taxon>
        <taxon>Pteriomorphia</taxon>
        <taxon>Mytilida</taxon>
        <taxon>Mytiloidea</taxon>
        <taxon>Mytilidae</taxon>
        <taxon>Mytilinae</taxon>
        <taxon>Mytilus</taxon>
    </lineage>
</organism>
<dbReference type="SUPFAM" id="SSF140864">
    <property type="entry name" value="TROVE domain-like"/>
    <property type="match status" value="1"/>
</dbReference>
<dbReference type="GO" id="GO:0046872">
    <property type="term" value="F:metal ion binding"/>
    <property type="evidence" value="ECO:0007669"/>
    <property type="project" value="UniProtKB-KW"/>
</dbReference>
<comment type="caution">
    <text evidence="8">The sequence shown here is derived from an EMBL/GenBank/DDBJ whole genome shotgun (WGS) entry which is preliminary data.</text>
</comment>
<dbReference type="InterPro" id="IPR036465">
    <property type="entry name" value="vWFA_dom_sf"/>
</dbReference>
<feature type="domain" description="TROVE" evidence="7">
    <location>
        <begin position="35"/>
        <end position="82"/>
    </location>
</feature>
<dbReference type="PANTHER" id="PTHR14202">
    <property type="entry name" value="60 KDA RIBONUCLEOPROTEIN SSA/RO"/>
    <property type="match status" value="1"/>
</dbReference>
<comment type="subcellular location">
    <subcellularLocation>
        <location evidence="1">Cytoplasm</location>
    </subcellularLocation>
</comment>
<evidence type="ECO:0000256" key="5">
    <source>
        <dbReference type="ARBA" id="ARBA00022884"/>
    </source>
</evidence>
<evidence type="ECO:0000256" key="4">
    <source>
        <dbReference type="ARBA" id="ARBA00022723"/>
    </source>
</evidence>
<evidence type="ECO:0000256" key="2">
    <source>
        <dbReference type="ARBA" id="ARBA00007814"/>
    </source>
</evidence>
<dbReference type="OrthoDB" id="6098064at2759"/>
<evidence type="ECO:0000313" key="8">
    <source>
        <dbReference type="EMBL" id="VDI47661.1"/>
    </source>
</evidence>
<dbReference type="AlphaFoldDB" id="A0A8B6FBM9"/>
<gene>
    <name evidence="8" type="ORF">MGAL_10B021211</name>
</gene>
<dbReference type="InterPro" id="IPR037214">
    <property type="entry name" value="TROVE_dom_sf"/>
</dbReference>
<dbReference type="GO" id="GO:1990904">
    <property type="term" value="C:ribonucleoprotein complex"/>
    <property type="evidence" value="ECO:0007669"/>
    <property type="project" value="UniProtKB-KW"/>
</dbReference>
<evidence type="ECO:0000259" key="7">
    <source>
        <dbReference type="PROSITE" id="PS50988"/>
    </source>
</evidence>
<dbReference type="InterPro" id="IPR008858">
    <property type="entry name" value="TROVE_dom"/>
</dbReference>
<protein>
    <recommendedName>
        <fullName evidence="7">TROVE domain-containing protein</fullName>
    </recommendedName>
</protein>
<dbReference type="InterPro" id="IPR040322">
    <property type="entry name" value="TROVE2"/>
</dbReference>
<keyword evidence="6" id="KW-0687">Ribonucleoprotein</keyword>
<dbReference type="GO" id="GO:0003723">
    <property type="term" value="F:RNA binding"/>
    <property type="evidence" value="ECO:0007669"/>
    <property type="project" value="UniProtKB-KW"/>
</dbReference>
<keyword evidence="9" id="KW-1185">Reference proteome</keyword>
<feature type="non-terminal residue" evidence="8">
    <location>
        <position position="82"/>
    </location>
</feature>
<dbReference type="PANTHER" id="PTHR14202:SF0">
    <property type="entry name" value="RNA-BINDING PROTEIN RO60"/>
    <property type="match status" value="1"/>
</dbReference>